<dbReference type="GO" id="GO:0000428">
    <property type="term" value="C:DNA-directed RNA polymerase complex"/>
    <property type="evidence" value="ECO:0007669"/>
    <property type="project" value="UniProtKB-KW"/>
</dbReference>
<dbReference type="Gene3D" id="3.90.940.10">
    <property type="match status" value="1"/>
</dbReference>
<dbReference type="SMART" id="SM01409">
    <property type="entry name" value="RNA_pol_Rpb6"/>
    <property type="match status" value="1"/>
</dbReference>
<dbReference type="GO" id="GO:0006351">
    <property type="term" value="P:DNA-templated transcription"/>
    <property type="evidence" value="ECO:0007669"/>
    <property type="project" value="InterPro"/>
</dbReference>
<name>A0A382VBK2_9ZZZZ</name>
<dbReference type="EMBL" id="UINC01150692">
    <property type="protein sequence ID" value="SVD43874.1"/>
    <property type="molecule type" value="Genomic_DNA"/>
</dbReference>
<keyword evidence="2" id="KW-0804">Transcription</keyword>
<proteinExistence type="predicted"/>
<dbReference type="AlphaFoldDB" id="A0A382VBK2"/>
<evidence type="ECO:0000256" key="1">
    <source>
        <dbReference type="ARBA" id="ARBA00022478"/>
    </source>
</evidence>
<evidence type="ECO:0008006" key="4">
    <source>
        <dbReference type="Google" id="ProtNLM"/>
    </source>
</evidence>
<gene>
    <name evidence="3" type="ORF">METZ01_LOCUS396728</name>
</gene>
<evidence type="ECO:0000256" key="2">
    <source>
        <dbReference type="ARBA" id="ARBA00023163"/>
    </source>
</evidence>
<evidence type="ECO:0000313" key="3">
    <source>
        <dbReference type="EMBL" id="SVD43874.1"/>
    </source>
</evidence>
<dbReference type="InterPro" id="IPR036161">
    <property type="entry name" value="RPB6/omega-like_sf"/>
</dbReference>
<dbReference type="InterPro" id="IPR006110">
    <property type="entry name" value="Pol_omega/Rpo6/RPB6"/>
</dbReference>
<accession>A0A382VBK2</accession>
<keyword evidence="1" id="KW-0240">DNA-directed RNA polymerase</keyword>
<dbReference type="GO" id="GO:0003899">
    <property type="term" value="F:DNA-directed RNA polymerase activity"/>
    <property type="evidence" value="ECO:0007669"/>
    <property type="project" value="InterPro"/>
</dbReference>
<organism evidence="3">
    <name type="scientific">marine metagenome</name>
    <dbReference type="NCBI Taxonomy" id="408172"/>
    <lineage>
        <taxon>unclassified sequences</taxon>
        <taxon>metagenomes</taxon>
        <taxon>ecological metagenomes</taxon>
    </lineage>
</organism>
<sequence>MNADLCNQAEELVGNPNVLVNIISTRVRQINNGGARPLVDSPLLGAADLALTELVEGKMDYELTDSISNEILTAKFIIKGKKKAKRAKK</sequence>
<dbReference type="Pfam" id="PF01192">
    <property type="entry name" value="RNA_pol_Rpb6"/>
    <property type="match status" value="1"/>
</dbReference>
<dbReference type="GO" id="GO:0003677">
    <property type="term" value="F:DNA binding"/>
    <property type="evidence" value="ECO:0007669"/>
    <property type="project" value="InterPro"/>
</dbReference>
<reference evidence="3" key="1">
    <citation type="submission" date="2018-05" db="EMBL/GenBank/DDBJ databases">
        <authorList>
            <person name="Lanie J.A."/>
            <person name="Ng W.-L."/>
            <person name="Kazmierczak K.M."/>
            <person name="Andrzejewski T.M."/>
            <person name="Davidsen T.M."/>
            <person name="Wayne K.J."/>
            <person name="Tettelin H."/>
            <person name="Glass J.I."/>
            <person name="Rusch D."/>
            <person name="Podicherti R."/>
            <person name="Tsui H.-C.T."/>
            <person name="Winkler M.E."/>
        </authorList>
    </citation>
    <scope>NUCLEOTIDE SEQUENCE</scope>
</reference>
<protein>
    <recommendedName>
        <fullName evidence="4">DNA-directed RNA polymerase</fullName>
    </recommendedName>
</protein>